<name>A0A167CPY9_9GAMM</name>
<dbReference type="Proteomes" id="UP000076587">
    <property type="component" value="Unassembled WGS sequence"/>
</dbReference>
<proteinExistence type="predicted"/>
<evidence type="ECO:0000313" key="2">
    <source>
        <dbReference type="Proteomes" id="UP000076587"/>
    </source>
</evidence>
<protein>
    <submittedName>
        <fullName evidence="1">Uncharacterized protein</fullName>
    </submittedName>
</protein>
<evidence type="ECO:0000313" key="1">
    <source>
        <dbReference type="EMBL" id="KZN47925.1"/>
    </source>
</evidence>
<sequence>MVFKADVKAEDLSWSRRGGDLVATLDASGETLSI</sequence>
<dbReference type="EMBL" id="AUXT01000150">
    <property type="protein sequence ID" value="KZN47925.1"/>
    <property type="molecule type" value="Genomic_DNA"/>
</dbReference>
<gene>
    <name evidence="1" type="ORF">N482_01415</name>
</gene>
<dbReference type="AlphaFoldDB" id="A0A167CPY9"/>
<dbReference type="PATRIC" id="fig|1365253.3.peg.2073"/>
<reference evidence="1 2" key="1">
    <citation type="submission" date="2013-07" db="EMBL/GenBank/DDBJ databases">
        <title>Comparative Genomic and Metabolomic Analysis of Twelve Strains of Pseudoalteromonas luteoviolacea.</title>
        <authorList>
            <person name="Vynne N.G."/>
            <person name="Mansson M."/>
            <person name="Gram L."/>
        </authorList>
    </citation>
    <scope>NUCLEOTIDE SEQUENCE [LARGE SCALE GENOMIC DNA]</scope>
    <source>
        <strain evidence="1 2">NCIMB 1942</strain>
    </source>
</reference>
<comment type="caution">
    <text evidence="1">The sequence shown here is derived from an EMBL/GenBank/DDBJ whole genome shotgun (WGS) entry which is preliminary data.</text>
</comment>
<accession>A0A167CPY9</accession>
<organism evidence="1 2">
    <name type="scientific">Pseudoalteromonas luteoviolacea NCIMB 1942</name>
    <dbReference type="NCBI Taxonomy" id="1365253"/>
    <lineage>
        <taxon>Bacteria</taxon>
        <taxon>Pseudomonadati</taxon>
        <taxon>Pseudomonadota</taxon>
        <taxon>Gammaproteobacteria</taxon>
        <taxon>Alteromonadales</taxon>
        <taxon>Pseudoalteromonadaceae</taxon>
        <taxon>Pseudoalteromonas</taxon>
    </lineage>
</organism>